<sequence>MQIAALLLAIVAAMIPAQVGAVAALHGSRAYDSSGNPTDGWSGDWHWAASAGIAARVYIYLETNSAGADRSTLVGNLRKSMESAKSAGVHVIPRAFYLSGEPSDVNAILRDAQAIAGAFKDYCHSQTVHAIEAGFLGVSYGEWWGSRFAPDGLDTSDAVANAKKGVVNALKTSGCFVLMRYPRDIADYFDGDEQIGMHDDCALSRGIDGDDSGTLSKAAAAWGSRDTVTAALDYVQNRIKGPIVGEACEDNAPSCATVIAWIKRFRAAFFNNAFPSSYQNVLSNAACTTLVVEALSVNARIAFSLGGGAASGGKIDAAPAASSSAPPSASSSAQAAPTVTLAAAAMAVTTTEAAAPATDAAQAPSSTQVEVFAQTSSAAAAVATNNASKSNGRNRNDNSQRVAYNGNPARVQGCWDDKTQQGFVSCVTNRDSLTGLQNYELWRCPEGRCSLENDFNEGHACALYTQCKGTWTPWSS</sequence>
<evidence type="ECO:0000313" key="4">
    <source>
        <dbReference type="EMBL" id="RKP00632.1"/>
    </source>
</evidence>
<feature type="signal peptide" evidence="2">
    <location>
        <begin position="1"/>
        <end position="21"/>
    </location>
</feature>
<feature type="chain" id="PRO_5036118871" description="DUF4874 domain-containing protein" evidence="2">
    <location>
        <begin position="22"/>
        <end position="476"/>
    </location>
</feature>
<dbReference type="OrthoDB" id="6085154at2759"/>
<dbReference type="Proteomes" id="UP000268535">
    <property type="component" value="Unassembled WGS sequence"/>
</dbReference>
<evidence type="ECO:0008006" key="7">
    <source>
        <dbReference type="Google" id="ProtNLM"/>
    </source>
</evidence>
<feature type="region of interest" description="Disordered" evidence="1">
    <location>
        <begin position="384"/>
        <end position="403"/>
    </location>
</feature>
<reference evidence="4" key="2">
    <citation type="submission" date="2018-04" db="EMBL/GenBank/DDBJ databases">
        <title>Leveraging single-cell genomics to expand the Fungal Tree of Life.</title>
        <authorList>
            <consortium name="DOE Joint Genome Institute"/>
            <person name="Ahrendt S.R."/>
            <person name="Quandt C.A."/>
            <person name="Ciobanu D."/>
            <person name="Clum A."/>
            <person name="Salamov A."/>
            <person name="Andreopoulos B."/>
            <person name="Cheng J.-F."/>
            <person name="Woyke T."/>
            <person name="Pelin A."/>
            <person name="Henrissat B."/>
            <person name="Benny G.L."/>
            <person name="Smith M.E."/>
            <person name="James T.Y."/>
            <person name="Grigoriev I.V."/>
        </authorList>
    </citation>
    <scope>NUCLEOTIDE SEQUENCE</scope>
    <source>
        <strain evidence="4">ATCC 52028</strain>
    </source>
</reference>
<keyword evidence="2" id="KW-0732">Signal</keyword>
<reference evidence="3" key="3">
    <citation type="submission" date="2018-08" db="EMBL/GenBank/DDBJ databases">
        <title>Leveraging single-cell genomics to expand the Fungal Tree of Life.</title>
        <authorList>
            <consortium name="DOE Joint Genome Institute"/>
            <person name="Ahrendt S.R."/>
            <person name="Quandt C.A."/>
            <person name="Ciobanu D."/>
            <person name="Clum A."/>
            <person name="Salamov A."/>
            <person name="Andreopoulos B."/>
            <person name="Cheng J.-F."/>
            <person name="Woyke T."/>
            <person name="Pelin A."/>
            <person name="Henrissat B."/>
            <person name="Reynolds N."/>
            <person name="Benny G.L."/>
            <person name="Smith M.E."/>
            <person name="James T.Y."/>
            <person name="Grigoriev I.V."/>
        </authorList>
    </citation>
    <scope>NUCLEOTIDE SEQUENCE</scope>
    <source>
        <strain evidence="3">ATCC 52028</strain>
    </source>
</reference>
<accession>A0A4P9WZB9</accession>
<dbReference type="EMBL" id="ML009120">
    <property type="protein sequence ID" value="RKO98072.1"/>
    <property type="molecule type" value="Genomic_DNA"/>
</dbReference>
<evidence type="ECO:0000313" key="5">
    <source>
        <dbReference type="Proteomes" id="UP000268535"/>
    </source>
</evidence>
<evidence type="ECO:0000256" key="1">
    <source>
        <dbReference type="SAM" id="MobiDB-lite"/>
    </source>
</evidence>
<organism evidence="3 5">
    <name type="scientific">Caulochytrium protostelioides</name>
    <dbReference type="NCBI Taxonomy" id="1555241"/>
    <lineage>
        <taxon>Eukaryota</taxon>
        <taxon>Fungi</taxon>
        <taxon>Fungi incertae sedis</taxon>
        <taxon>Chytridiomycota</taxon>
        <taxon>Chytridiomycota incertae sedis</taxon>
        <taxon>Chytridiomycetes</taxon>
        <taxon>Caulochytriales</taxon>
        <taxon>Caulochytriaceae</taxon>
        <taxon>Caulochytrium</taxon>
    </lineage>
</organism>
<name>A0A4P9WZB9_9FUNG</name>
<evidence type="ECO:0000313" key="6">
    <source>
        <dbReference type="Proteomes" id="UP000274922"/>
    </source>
</evidence>
<evidence type="ECO:0000313" key="3">
    <source>
        <dbReference type="EMBL" id="RKO98072.1"/>
    </source>
</evidence>
<dbReference type="AlphaFoldDB" id="A0A4P9WZB9"/>
<gene>
    <name evidence="3" type="ORF">CAUPRSCDRAFT_10305</name>
    <name evidence="4" type="ORF">CXG81DRAFT_19439</name>
</gene>
<protein>
    <recommendedName>
        <fullName evidence="7">DUF4874 domain-containing protein</fullName>
    </recommendedName>
</protein>
<evidence type="ECO:0000256" key="2">
    <source>
        <dbReference type="SAM" id="SignalP"/>
    </source>
</evidence>
<reference evidence="5 6" key="1">
    <citation type="journal article" date="2018" name="Nat. Microbiol.">
        <title>Leveraging single-cell genomics to expand the fungal tree of life.</title>
        <authorList>
            <person name="Ahrendt S.R."/>
            <person name="Quandt C.A."/>
            <person name="Ciobanu D."/>
            <person name="Clum A."/>
            <person name="Salamov A."/>
            <person name="Andreopoulos B."/>
            <person name="Cheng J.F."/>
            <person name="Woyke T."/>
            <person name="Pelin A."/>
            <person name="Henrissat B."/>
            <person name="Reynolds N.K."/>
            <person name="Benny G.L."/>
            <person name="Smith M.E."/>
            <person name="James T.Y."/>
            <person name="Grigoriev I.V."/>
        </authorList>
    </citation>
    <scope>NUCLEOTIDE SEQUENCE [LARGE SCALE GENOMIC DNA]</scope>
    <source>
        <strain evidence="5 6">ATCC 52028</strain>
    </source>
</reference>
<dbReference type="Proteomes" id="UP000274922">
    <property type="component" value="Unassembled WGS sequence"/>
</dbReference>
<dbReference type="EMBL" id="ML014206">
    <property type="protein sequence ID" value="RKP00632.1"/>
    <property type="molecule type" value="Genomic_DNA"/>
</dbReference>
<proteinExistence type="predicted"/>
<keyword evidence="6" id="KW-1185">Reference proteome</keyword>